<dbReference type="GO" id="GO:0030552">
    <property type="term" value="F:cAMP binding"/>
    <property type="evidence" value="ECO:0007669"/>
    <property type="project" value="TreeGrafter"/>
</dbReference>
<sequence>MSIYVLQDKENEQEVKQLIEKAVAKGKLDRAALGQHVWTSVEGNTVGEIALIKEDCVRTASVVVDEDTDLMVVDRTLYNRSVRDVLEKEFHDKTQFVETNPLFSFWSPKMKKSLAISLKREIHYYGSPIVRQGQAVENLYIITE</sequence>
<dbReference type="GO" id="GO:0007283">
    <property type="term" value="P:spermatogenesis"/>
    <property type="evidence" value="ECO:0007669"/>
    <property type="project" value="TreeGrafter"/>
</dbReference>
<dbReference type="GO" id="GO:0016301">
    <property type="term" value="F:kinase activity"/>
    <property type="evidence" value="ECO:0007669"/>
    <property type="project" value="UniProtKB-KW"/>
</dbReference>
<feature type="domain" description="Cyclic nucleotide-binding" evidence="1">
    <location>
        <begin position="23"/>
        <end position="99"/>
    </location>
</feature>
<dbReference type="InterPro" id="IPR018490">
    <property type="entry name" value="cNMP-bd_dom_sf"/>
</dbReference>
<dbReference type="InterPro" id="IPR014710">
    <property type="entry name" value="RmlC-like_jellyroll"/>
</dbReference>
<keyword evidence="2" id="KW-0418">Kinase</keyword>
<dbReference type="SUPFAM" id="SSF51206">
    <property type="entry name" value="cAMP-binding domain-like"/>
    <property type="match status" value="2"/>
</dbReference>
<evidence type="ECO:0000313" key="2">
    <source>
        <dbReference type="EMBL" id="EKC23833.1"/>
    </source>
</evidence>
<feature type="domain" description="Cyclic nucleotide-binding" evidence="1">
    <location>
        <begin position="102"/>
        <end position="144"/>
    </location>
</feature>
<dbReference type="PANTHER" id="PTHR23011">
    <property type="entry name" value="CYCLIC NUCLEOTIDE-BINDING DOMAIN CONTAINING PROTEIN"/>
    <property type="match status" value="1"/>
</dbReference>
<dbReference type="InParanoid" id="K1PQ93"/>
<evidence type="ECO:0000259" key="1">
    <source>
        <dbReference type="PROSITE" id="PS50042"/>
    </source>
</evidence>
<protein>
    <submittedName>
        <fullName evidence="2">cAMP-dependent protein kinase regulatory subunit</fullName>
    </submittedName>
</protein>
<keyword evidence="2" id="KW-0808">Transferase</keyword>
<dbReference type="EMBL" id="JH818577">
    <property type="protein sequence ID" value="EKC23833.1"/>
    <property type="molecule type" value="Genomic_DNA"/>
</dbReference>
<gene>
    <name evidence="2" type="ORF">CGI_10020216</name>
</gene>
<dbReference type="PANTHER" id="PTHR23011:SF43">
    <property type="entry name" value="CYCLIC NUCLEOTIDE-BINDING DOMAIN-CONTAINING PROTEIN 2"/>
    <property type="match status" value="1"/>
</dbReference>
<accession>K1PQ93</accession>
<dbReference type="HOGENOM" id="CLU_1798322_0_0_1"/>
<proteinExistence type="predicted"/>
<name>K1PQ93_MAGGI</name>
<dbReference type="PROSITE" id="PS00889">
    <property type="entry name" value="CNMP_BINDING_2"/>
    <property type="match status" value="1"/>
</dbReference>
<dbReference type="Gene3D" id="2.60.120.10">
    <property type="entry name" value="Jelly Rolls"/>
    <property type="match status" value="2"/>
</dbReference>
<dbReference type="PROSITE" id="PS50042">
    <property type="entry name" value="CNMP_BINDING_3"/>
    <property type="match status" value="2"/>
</dbReference>
<organism evidence="2">
    <name type="scientific">Magallana gigas</name>
    <name type="common">Pacific oyster</name>
    <name type="synonym">Crassostrea gigas</name>
    <dbReference type="NCBI Taxonomy" id="29159"/>
    <lineage>
        <taxon>Eukaryota</taxon>
        <taxon>Metazoa</taxon>
        <taxon>Spiralia</taxon>
        <taxon>Lophotrochozoa</taxon>
        <taxon>Mollusca</taxon>
        <taxon>Bivalvia</taxon>
        <taxon>Autobranchia</taxon>
        <taxon>Pteriomorphia</taxon>
        <taxon>Ostreida</taxon>
        <taxon>Ostreoidea</taxon>
        <taxon>Ostreidae</taxon>
        <taxon>Magallana</taxon>
    </lineage>
</organism>
<dbReference type="InterPro" id="IPR000595">
    <property type="entry name" value="cNMP-bd_dom"/>
</dbReference>
<dbReference type="InterPro" id="IPR018488">
    <property type="entry name" value="cNMP-bd_CS"/>
</dbReference>
<dbReference type="AlphaFoldDB" id="K1PQ93"/>
<reference evidence="2" key="1">
    <citation type="journal article" date="2012" name="Nature">
        <title>The oyster genome reveals stress adaptation and complexity of shell formation.</title>
        <authorList>
            <person name="Zhang G."/>
            <person name="Fang X."/>
            <person name="Guo X."/>
            <person name="Li L."/>
            <person name="Luo R."/>
            <person name="Xu F."/>
            <person name="Yang P."/>
            <person name="Zhang L."/>
            <person name="Wang X."/>
            <person name="Qi H."/>
            <person name="Xiong Z."/>
            <person name="Que H."/>
            <person name="Xie Y."/>
            <person name="Holland P.W."/>
            <person name="Paps J."/>
            <person name="Zhu Y."/>
            <person name="Wu F."/>
            <person name="Chen Y."/>
            <person name="Wang J."/>
            <person name="Peng C."/>
            <person name="Meng J."/>
            <person name="Yang L."/>
            <person name="Liu J."/>
            <person name="Wen B."/>
            <person name="Zhang N."/>
            <person name="Huang Z."/>
            <person name="Zhu Q."/>
            <person name="Feng Y."/>
            <person name="Mount A."/>
            <person name="Hedgecock D."/>
            <person name="Xu Z."/>
            <person name="Liu Y."/>
            <person name="Domazet-Loso T."/>
            <person name="Du Y."/>
            <person name="Sun X."/>
            <person name="Zhang S."/>
            <person name="Liu B."/>
            <person name="Cheng P."/>
            <person name="Jiang X."/>
            <person name="Li J."/>
            <person name="Fan D."/>
            <person name="Wang W."/>
            <person name="Fu W."/>
            <person name="Wang T."/>
            <person name="Wang B."/>
            <person name="Zhang J."/>
            <person name="Peng Z."/>
            <person name="Li Y."/>
            <person name="Li N."/>
            <person name="Wang J."/>
            <person name="Chen M."/>
            <person name="He Y."/>
            <person name="Tan F."/>
            <person name="Song X."/>
            <person name="Zheng Q."/>
            <person name="Huang R."/>
            <person name="Yang H."/>
            <person name="Du X."/>
            <person name="Chen L."/>
            <person name="Yang M."/>
            <person name="Gaffney P.M."/>
            <person name="Wang S."/>
            <person name="Luo L."/>
            <person name="She Z."/>
            <person name="Ming Y."/>
            <person name="Huang W."/>
            <person name="Zhang S."/>
            <person name="Huang B."/>
            <person name="Zhang Y."/>
            <person name="Qu T."/>
            <person name="Ni P."/>
            <person name="Miao G."/>
            <person name="Wang J."/>
            <person name="Wang Q."/>
            <person name="Steinberg C.E."/>
            <person name="Wang H."/>
            <person name="Li N."/>
            <person name="Qian L."/>
            <person name="Zhang G."/>
            <person name="Li Y."/>
            <person name="Yang H."/>
            <person name="Liu X."/>
            <person name="Wang J."/>
            <person name="Yin Y."/>
            <person name="Wang J."/>
        </authorList>
    </citation>
    <scope>NUCLEOTIDE SEQUENCE [LARGE SCALE GENOMIC DNA]</scope>
    <source>
        <strain evidence="2">05x7-T-G4-1.051#20</strain>
    </source>
</reference>